<dbReference type="Gene3D" id="3.40.50.720">
    <property type="entry name" value="NAD(P)-binding Rossmann-like Domain"/>
    <property type="match status" value="2"/>
</dbReference>
<evidence type="ECO:0000256" key="3">
    <source>
        <dbReference type="ARBA" id="ARBA00022538"/>
    </source>
</evidence>
<dbReference type="NCBIfam" id="NF007039">
    <property type="entry name" value="PRK09496.3-2"/>
    <property type="match status" value="1"/>
</dbReference>
<dbReference type="Gene3D" id="3.30.70.1450">
    <property type="entry name" value="Regulator of K+ conductance, C-terminal domain"/>
    <property type="match status" value="2"/>
</dbReference>
<dbReference type="PANTHER" id="PTHR43833:SF5">
    <property type="entry name" value="TRK SYSTEM POTASSIUM UPTAKE PROTEIN TRKA"/>
    <property type="match status" value="1"/>
</dbReference>
<dbReference type="EMBL" id="RBIG01000001">
    <property type="protein sequence ID" value="RKQ73176.1"/>
    <property type="molecule type" value="Genomic_DNA"/>
</dbReference>
<dbReference type="InterPro" id="IPR036291">
    <property type="entry name" value="NAD(P)-bd_dom_sf"/>
</dbReference>
<dbReference type="AlphaFoldDB" id="A0A420WQN3"/>
<evidence type="ECO:0000313" key="9">
    <source>
        <dbReference type="EMBL" id="RKQ73176.1"/>
    </source>
</evidence>
<dbReference type="Proteomes" id="UP000277424">
    <property type="component" value="Unassembled WGS sequence"/>
</dbReference>
<organism evidence="9 10">
    <name type="scientific">Oceanibaculum indicum</name>
    <dbReference type="NCBI Taxonomy" id="526216"/>
    <lineage>
        <taxon>Bacteria</taxon>
        <taxon>Pseudomonadati</taxon>
        <taxon>Pseudomonadota</taxon>
        <taxon>Alphaproteobacteria</taxon>
        <taxon>Rhodospirillales</taxon>
        <taxon>Oceanibaculaceae</taxon>
        <taxon>Oceanibaculum</taxon>
    </lineage>
</organism>
<dbReference type="Pfam" id="PF02080">
    <property type="entry name" value="TrkA_C"/>
    <property type="match status" value="2"/>
</dbReference>
<dbReference type="GO" id="GO:0015079">
    <property type="term" value="F:potassium ion transmembrane transporter activity"/>
    <property type="evidence" value="ECO:0007669"/>
    <property type="project" value="InterPro"/>
</dbReference>
<dbReference type="Pfam" id="PF02254">
    <property type="entry name" value="TrkA_N"/>
    <property type="match status" value="2"/>
</dbReference>
<feature type="domain" description="RCK C-terminal" evidence="8">
    <location>
        <begin position="372"/>
        <end position="453"/>
    </location>
</feature>
<dbReference type="PRINTS" id="PR00335">
    <property type="entry name" value="KUPTAKETRKA"/>
</dbReference>
<proteinExistence type="predicted"/>
<name>A0A420WQN3_9PROT</name>
<dbReference type="InterPro" id="IPR006037">
    <property type="entry name" value="RCK_C"/>
</dbReference>
<feature type="domain" description="RCK C-terminal" evidence="8">
    <location>
        <begin position="144"/>
        <end position="228"/>
    </location>
</feature>
<evidence type="ECO:0000256" key="1">
    <source>
        <dbReference type="ARBA" id="ARBA00017378"/>
    </source>
</evidence>
<keyword evidence="5" id="KW-0520">NAD</keyword>
<dbReference type="InterPro" id="IPR006036">
    <property type="entry name" value="K_uptake_TrkA"/>
</dbReference>
<dbReference type="InterPro" id="IPR003148">
    <property type="entry name" value="RCK_N"/>
</dbReference>
<sequence>MNVIICGAGQVGSSIARYLSSEGNDVTVIDQSPELIRKINDTLDVRAFVGHASHPGTLEMAGAKEADMLIAVTYADEVNMIACQVGHSLFQVPTKIARVRSQNYLQPEWADLFSRDNMPIDVIISPEVEVARHIGQQLQVPGAFDMLAMADGKVRVVGVRCGEDCPVVNTPMRQLASLFPDLNMVVVAIIRNDKVIVPSSEDQMLAGDEVYFVCDTAHLARAMDAFGHQEPEARRIIVVGAGNIGLTLAQNIEENQSAVSVKLIEVSPERAKRAAGQLAKTMVLAGSALDPEILEEANIRSTETFVSVSNDDEVNIISALLAKRYGCERAVTLINNQPYGPLVTALGVDAVVNPRSITVSTILQHIRRGRIRAVHSLREGVGEVIEAEALETSTMVGVPLREAKLPNGVIVGAILRDDELVVPRGDTRIQAKDRIILFAASNAVKKVEKLFSVRLEYF</sequence>
<dbReference type="NCBIfam" id="NF007031">
    <property type="entry name" value="PRK09496.1-2"/>
    <property type="match status" value="1"/>
</dbReference>
<dbReference type="NCBIfam" id="NF007032">
    <property type="entry name" value="PRK09496.1-4"/>
    <property type="match status" value="1"/>
</dbReference>
<evidence type="ECO:0000256" key="5">
    <source>
        <dbReference type="ARBA" id="ARBA00023027"/>
    </source>
</evidence>
<dbReference type="PROSITE" id="PS51202">
    <property type="entry name" value="RCK_C"/>
    <property type="match status" value="2"/>
</dbReference>
<dbReference type="InterPro" id="IPR050721">
    <property type="entry name" value="Trk_Ktr_HKT_K-transport"/>
</dbReference>
<gene>
    <name evidence="9" type="ORF">BCL74_0955</name>
</gene>
<evidence type="ECO:0000313" key="10">
    <source>
        <dbReference type="Proteomes" id="UP000277424"/>
    </source>
</evidence>
<dbReference type="OrthoDB" id="9775180at2"/>
<keyword evidence="4" id="KW-0630">Potassium</keyword>
<keyword evidence="3" id="KW-0633">Potassium transport</keyword>
<dbReference type="InterPro" id="IPR036721">
    <property type="entry name" value="RCK_C_sf"/>
</dbReference>
<feature type="domain" description="RCK N-terminal" evidence="7">
    <location>
        <begin position="1"/>
        <end position="124"/>
    </location>
</feature>
<feature type="domain" description="RCK N-terminal" evidence="7">
    <location>
        <begin position="233"/>
        <end position="352"/>
    </location>
</feature>
<dbReference type="RefSeq" id="WP_008943574.1">
    <property type="nucleotide sequence ID" value="NZ_RBIG01000001.1"/>
</dbReference>
<dbReference type="SUPFAM" id="SSF51735">
    <property type="entry name" value="NAD(P)-binding Rossmann-fold domains"/>
    <property type="match status" value="2"/>
</dbReference>
<dbReference type="PROSITE" id="PS51201">
    <property type="entry name" value="RCK_N"/>
    <property type="match status" value="2"/>
</dbReference>
<reference evidence="9 10" key="1">
    <citation type="submission" date="2018-10" db="EMBL/GenBank/DDBJ databases">
        <title>Comparative analysis of microorganisms from saline springs in Andes Mountain Range, Colombia.</title>
        <authorList>
            <person name="Rubin E."/>
        </authorList>
    </citation>
    <scope>NUCLEOTIDE SEQUENCE [LARGE SCALE GENOMIC DNA]</scope>
    <source>
        <strain evidence="9 10">USBA 36</strain>
    </source>
</reference>
<protein>
    <recommendedName>
        <fullName evidence="1">Trk system potassium uptake protein TrkA</fullName>
    </recommendedName>
</protein>
<accession>A0A420WQN3</accession>
<comment type="caution">
    <text evidence="9">The sequence shown here is derived from an EMBL/GenBank/DDBJ whole genome shotgun (WGS) entry which is preliminary data.</text>
</comment>
<evidence type="ECO:0000259" key="8">
    <source>
        <dbReference type="PROSITE" id="PS51202"/>
    </source>
</evidence>
<keyword evidence="2" id="KW-0813">Transport</keyword>
<evidence type="ECO:0000256" key="2">
    <source>
        <dbReference type="ARBA" id="ARBA00022448"/>
    </source>
</evidence>
<dbReference type="SUPFAM" id="SSF116726">
    <property type="entry name" value="TrkA C-terminal domain-like"/>
    <property type="match status" value="2"/>
</dbReference>
<dbReference type="NCBIfam" id="NF007030">
    <property type="entry name" value="PRK09496.1-1"/>
    <property type="match status" value="1"/>
</dbReference>
<evidence type="ECO:0000256" key="6">
    <source>
        <dbReference type="ARBA" id="ARBA00023065"/>
    </source>
</evidence>
<evidence type="ECO:0000259" key="7">
    <source>
        <dbReference type="PROSITE" id="PS51201"/>
    </source>
</evidence>
<dbReference type="PANTHER" id="PTHR43833">
    <property type="entry name" value="POTASSIUM CHANNEL PROTEIN 2-RELATED-RELATED"/>
    <property type="match status" value="1"/>
</dbReference>
<evidence type="ECO:0000256" key="4">
    <source>
        <dbReference type="ARBA" id="ARBA00022958"/>
    </source>
</evidence>
<dbReference type="GO" id="GO:0005886">
    <property type="term" value="C:plasma membrane"/>
    <property type="evidence" value="ECO:0007669"/>
    <property type="project" value="InterPro"/>
</dbReference>
<keyword evidence="6" id="KW-0406">Ion transport</keyword>